<name>A0AAU1U3S4_9ACTN</name>
<evidence type="ECO:0000256" key="1">
    <source>
        <dbReference type="SAM" id="MobiDB-lite"/>
    </source>
</evidence>
<proteinExistence type="predicted"/>
<gene>
    <name evidence="3" type="ORF">OHU69_09470</name>
</gene>
<dbReference type="InterPro" id="IPR053146">
    <property type="entry name" value="QDO-like"/>
</dbReference>
<organism evidence="3">
    <name type="scientific">Streptomyces sp. NBC_00119</name>
    <dbReference type="NCBI Taxonomy" id="2975659"/>
    <lineage>
        <taxon>Bacteria</taxon>
        <taxon>Bacillati</taxon>
        <taxon>Actinomycetota</taxon>
        <taxon>Actinomycetes</taxon>
        <taxon>Kitasatosporales</taxon>
        <taxon>Streptomycetaceae</taxon>
        <taxon>Streptomyces</taxon>
    </lineage>
</organism>
<dbReference type="AlphaFoldDB" id="A0AAU1U3S4"/>
<evidence type="ECO:0000313" key="3">
    <source>
        <dbReference type="EMBL" id="WTS11283.1"/>
    </source>
</evidence>
<dbReference type="InterPro" id="IPR013096">
    <property type="entry name" value="Cupin_2"/>
</dbReference>
<dbReference type="PANTHER" id="PTHR36440:SF1">
    <property type="entry name" value="PUTATIVE (AFU_ORTHOLOGUE AFUA_8G07350)-RELATED"/>
    <property type="match status" value="1"/>
</dbReference>
<dbReference type="Gene3D" id="2.60.120.10">
    <property type="entry name" value="Jelly Rolls"/>
    <property type="match status" value="1"/>
</dbReference>
<dbReference type="InterPro" id="IPR014710">
    <property type="entry name" value="RmlC-like_jellyroll"/>
</dbReference>
<dbReference type="Pfam" id="PF07883">
    <property type="entry name" value="Cupin_2"/>
    <property type="match status" value="1"/>
</dbReference>
<feature type="domain" description="Cupin type-2" evidence="2">
    <location>
        <begin position="53"/>
        <end position="121"/>
    </location>
</feature>
<protein>
    <submittedName>
        <fullName evidence="3">Cupin domain-containing protein</fullName>
    </submittedName>
</protein>
<accession>A0AAU1U3S4</accession>
<evidence type="ECO:0000259" key="2">
    <source>
        <dbReference type="Pfam" id="PF07883"/>
    </source>
</evidence>
<sequence>MSYPEPRYLGERGQASALFRPAPPQPDTGSGGTNISYVAKRENTNGEFGLYKIDMEPKTKGAREHFHRTISESFYVLSGEVRLYNGERWVTGGEGDFLYVPPGGLHAFQNDSDDPVSFLLLFTPGAAREEYFEKVEEYSQRSPEELKAFRIRHDQYNTSDMLDD</sequence>
<dbReference type="InterPro" id="IPR011051">
    <property type="entry name" value="RmlC_Cupin_sf"/>
</dbReference>
<dbReference type="SUPFAM" id="SSF51182">
    <property type="entry name" value="RmlC-like cupins"/>
    <property type="match status" value="1"/>
</dbReference>
<feature type="region of interest" description="Disordered" evidence="1">
    <location>
        <begin position="1"/>
        <end position="35"/>
    </location>
</feature>
<dbReference type="EMBL" id="CP108195">
    <property type="protein sequence ID" value="WTS11283.1"/>
    <property type="molecule type" value="Genomic_DNA"/>
</dbReference>
<reference evidence="3" key="1">
    <citation type="submission" date="2022-10" db="EMBL/GenBank/DDBJ databases">
        <title>The complete genomes of actinobacterial strains from the NBC collection.</title>
        <authorList>
            <person name="Joergensen T.S."/>
            <person name="Alvarez Arevalo M."/>
            <person name="Sterndorff E.B."/>
            <person name="Faurdal D."/>
            <person name="Vuksanovic O."/>
            <person name="Mourched A.-S."/>
            <person name="Charusanti P."/>
            <person name="Shaw S."/>
            <person name="Blin K."/>
            <person name="Weber T."/>
        </authorList>
    </citation>
    <scope>NUCLEOTIDE SEQUENCE</scope>
    <source>
        <strain evidence="3">NBC_00119</strain>
    </source>
</reference>
<dbReference type="PANTHER" id="PTHR36440">
    <property type="entry name" value="PUTATIVE (AFU_ORTHOLOGUE AFUA_8G07350)-RELATED"/>
    <property type="match status" value="1"/>
</dbReference>